<dbReference type="EMBL" id="KI911139">
    <property type="protein sequence ID" value="ETS06437.1"/>
    <property type="molecule type" value="Genomic_DNA"/>
</dbReference>
<dbReference type="HOGENOM" id="CLU_1454614_0_0_1"/>
<name>A0A024SKU5_HYPJR</name>
<organism evidence="1 2">
    <name type="scientific">Hypocrea jecorina (strain ATCC 56765 / BCRC 32924 / NRRL 11460 / Rut C-30)</name>
    <name type="common">Trichoderma reesei</name>
    <dbReference type="NCBI Taxonomy" id="1344414"/>
    <lineage>
        <taxon>Eukaryota</taxon>
        <taxon>Fungi</taxon>
        <taxon>Dikarya</taxon>
        <taxon>Ascomycota</taxon>
        <taxon>Pezizomycotina</taxon>
        <taxon>Sordariomycetes</taxon>
        <taxon>Hypocreomycetidae</taxon>
        <taxon>Hypocreales</taxon>
        <taxon>Hypocreaceae</taxon>
        <taxon>Trichoderma</taxon>
    </lineage>
</organism>
<reference evidence="2" key="1">
    <citation type="journal article" date="2013" name="Ind. Biotechnol.">
        <title>Comparative genomics analysis of Trichoderma reesei strains.</title>
        <authorList>
            <person name="Koike H."/>
            <person name="Aerts A."/>
            <person name="LaButti K."/>
            <person name="Grigoriev I.V."/>
            <person name="Baker S.E."/>
        </authorList>
    </citation>
    <scope>NUCLEOTIDE SEQUENCE [LARGE SCALE GENOMIC DNA]</scope>
    <source>
        <strain evidence="2">ATCC 56765 / BCRC 32924 / NRRL 11460 / Rut C-30</strain>
    </source>
</reference>
<dbReference type="AlphaFoldDB" id="A0A024SKU5"/>
<dbReference type="Proteomes" id="UP000024376">
    <property type="component" value="Unassembled WGS sequence"/>
</dbReference>
<accession>A0A024SKU5</accession>
<gene>
    <name evidence="1" type="ORF">M419DRAFT_69949</name>
</gene>
<dbReference type="KEGG" id="trr:M419DRAFT_69949"/>
<protein>
    <submittedName>
        <fullName evidence="1">Uncharacterized protein</fullName>
    </submittedName>
</protein>
<evidence type="ECO:0000313" key="1">
    <source>
        <dbReference type="EMBL" id="ETS06437.1"/>
    </source>
</evidence>
<proteinExistence type="predicted"/>
<evidence type="ECO:0000313" key="2">
    <source>
        <dbReference type="Proteomes" id="UP000024376"/>
    </source>
</evidence>
<sequence>MCMCNSTRDFDYLMILKFVADILHSTSLDRLLMVSGSAADVKHPAAVQALRQAAHIALPSTPYASQETPECFGPSTQPSLGMHLQMPPTSYVLPSYLMSPGRLDMHSHQQHDLGFADMTWAISRRDTDLVFPSLLPAHEAAQGSNAPITGPFMSPPVSHRLFRPMRGLQDAFLDATYAHKVDVASV</sequence>